<gene>
    <name evidence="1" type="ORF">RESH_00113</name>
</gene>
<protein>
    <submittedName>
        <fullName evidence="1">Uncharacterized protein</fullName>
    </submittedName>
</protein>
<accession>M5SCL7</accession>
<proteinExistence type="predicted"/>
<organism evidence="1 2">
    <name type="scientific">Rhodopirellula europaea SH398</name>
    <dbReference type="NCBI Taxonomy" id="1263868"/>
    <lineage>
        <taxon>Bacteria</taxon>
        <taxon>Pseudomonadati</taxon>
        <taxon>Planctomycetota</taxon>
        <taxon>Planctomycetia</taxon>
        <taxon>Pirellulales</taxon>
        <taxon>Pirellulaceae</taxon>
        <taxon>Rhodopirellula</taxon>
    </lineage>
</organism>
<sequence>MPPTRHRCVQIWQQIVQLAPICTRIHHLIEPQEIHVAFSFR</sequence>
<dbReference type="Proteomes" id="UP000011996">
    <property type="component" value="Unassembled WGS sequence"/>
</dbReference>
<reference evidence="1 2" key="1">
    <citation type="journal article" date="2013" name="Mar. Genomics">
        <title>Expression of sulfatases in Rhodopirellula baltica and the diversity of sulfatases in the genus Rhodopirellula.</title>
        <authorList>
            <person name="Wegner C.E."/>
            <person name="Richter-Heitmann T."/>
            <person name="Klindworth A."/>
            <person name="Klockow C."/>
            <person name="Richter M."/>
            <person name="Achstetter T."/>
            <person name="Glockner F.O."/>
            <person name="Harder J."/>
        </authorList>
    </citation>
    <scope>NUCLEOTIDE SEQUENCE [LARGE SCALE GENOMIC DNA]</scope>
    <source>
        <strain evidence="1 2">SH398</strain>
    </source>
</reference>
<evidence type="ECO:0000313" key="2">
    <source>
        <dbReference type="Proteomes" id="UP000011996"/>
    </source>
</evidence>
<dbReference type="EMBL" id="ANOF01000003">
    <property type="protein sequence ID" value="EMI29393.1"/>
    <property type="molecule type" value="Genomic_DNA"/>
</dbReference>
<evidence type="ECO:0000313" key="1">
    <source>
        <dbReference type="EMBL" id="EMI29393.1"/>
    </source>
</evidence>
<dbReference type="STRING" id="1263868.RESH_00113"/>
<comment type="caution">
    <text evidence="1">The sequence shown here is derived from an EMBL/GenBank/DDBJ whole genome shotgun (WGS) entry which is preliminary data.</text>
</comment>
<dbReference type="AlphaFoldDB" id="M5SCL7"/>
<name>M5SCL7_9BACT</name>
<dbReference type="PATRIC" id="fig|1263868.3.peg.125"/>